<dbReference type="AlphaFoldDB" id="A0A429X2Q3"/>
<proteinExistence type="predicted"/>
<sequence>MSFGFHPISKAEQVRKVPVKQRKQHSKPELYRGRRIPMKSIRGRITRETYNKTIDMHGFECFFCGTTHSLECHHVVPKGYSRTISGRGVWRNLRFVCTKDHENSPNGVHGNPAMLKQLQEHHEQLYGPHYYKDVYDLFMEGLVENTSPEAYEAFMQEEERKAAFLRVDAEASEAAWF</sequence>
<accession>A0A429X2Q3</accession>
<protein>
    <recommendedName>
        <fullName evidence="3">HNH endonuclease</fullName>
    </recommendedName>
</protein>
<evidence type="ECO:0000313" key="1">
    <source>
        <dbReference type="EMBL" id="RST57645.1"/>
    </source>
</evidence>
<dbReference type="OrthoDB" id="2662325at2"/>
<name>A0A429X2Q3_SIMTE</name>
<dbReference type="Gene3D" id="1.10.30.50">
    <property type="match status" value="1"/>
</dbReference>
<organism evidence="1 2">
    <name type="scientific">Siminovitchia terrae</name>
    <name type="common">Bacillus terrae</name>
    <dbReference type="NCBI Taxonomy" id="1914933"/>
    <lineage>
        <taxon>Bacteria</taxon>
        <taxon>Bacillati</taxon>
        <taxon>Bacillota</taxon>
        <taxon>Bacilli</taxon>
        <taxon>Bacillales</taxon>
        <taxon>Bacillaceae</taxon>
        <taxon>Siminovitchia</taxon>
    </lineage>
</organism>
<reference evidence="1 2" key="1">
    <citation type="submission" date="2018-12" db="EMBL/GenBank/DDBJ databases">
        <authorList>
            <person name="Sun L."/>
            <person name="Chen Z."/>
        </authorList>
    </citation>
    <scope>NUCLEOTIDE SEQUENCE [LARGE SCALE GENOMIC DNA]</scope>
    <source>
        <strain evidence="1 2">LMG 29736</strain>
    </source>
</reference>
<comment type="caution">
    <text evidence="1">The sequence shown here is derived from an EMBL/GenBank/DDBJ whole genome shotgun (WGS) entry which is preliminary data.</text>
</comment>
<dbReference type="RefSeq" id="WP_120118295.1">
    <property type="nucleotide sequence ID" value="NZ_QYTW02000030.1"/>
</dbReference>
<evidence type="ECO:0000313" key="2">
    <source>
        <dbReference type="Proteomes" id="UP000287296"/>
    </source>
</evidence>
<dbReference type="Proteomes" id="UP000287296">
    <property type="component" value="Unassembled WGS sequence"/>
</dbReference>
<gene>
    <name evidence="1" type="ORF">D5F11_021535</name>
</gene>
<evidence type="ECO:0008006" key="3">
    <source>
        <dbReference type="Google" id="ProtNLM"/>
    </source>
</evidence>
<dbReference type="EMBL" id="QYTW02000030">
    <property type="protein sequence ID" value="RST57645.1"/>
    <property type="molecule type" value="Genomic_DNA"/>
</dbReference>